<evidence type="ECO:0000256" key="2">
    <source>
        <dbReference type="ARBA" id="ARBA00022614"/>
    </source>
</evidence>
<dbReference type="AlphaFoldDB" id="A0ABD2YSR1"/>
<dbReference type="GO" id="GO:0006952">
    <property type="term" value="P:defense response"/>
    <property type="evidence" value="ECO:0007669"/>
    <property type="project" value="UniProtKB-KW"/>
</dbReference>
<evidence type="ECO:0000313" key="7">
    <source>
        <dbReference type="EMBL" id="KAL3510387.1"/>
    </source>
</evidence>
<dbReference type="Gene3D" id="3.80.10.10">
    <property type="entry name" value="Ribonuclease Inhibitor"/>
    <property type="match status" value="1"/>
</dbReference>
<evidence type="ECO:0000256" key="5">
    <source>
        <dbReference type="ARBA" id="ARBA00022840"/>
    </source>
</evidence>
<organism evidence="7 8">
    <name type="scientific">Cinchona calisaya</name>
    <dbReference type="NCBI Taxonomy" id="153742"/>
    <lineage>
        <taxon>Eukaryota</taxon>
        <taxon>Viridiplantae</taxon>
        <taxon>Streptophyta</taxon>
        <taxon>Embryophyta</taxon>
        <taxon>Tracheophyta</taxon>
        <taxon>Spermatophyta</taxon>
        <taxon>Magnoliopsida</taxon>
        <taxon>eudicotyledons</taxon>
        <taxon>Gunneridae</taxon>
        <taxon>Pentapetalae</taxon>
        <taxon>asterids</taxon>
        <taxon>lamiids</taxon>
        <taxon>Gentianales</taxon>
        <taxon>Rubiaceae</taxon>
        <taxon>Cinchonoideae</taxon>
        <taxon>Cinchoneae</taxon>
        <taxon>Cinchona</taxon>
    </lineage>
</organism>
<dbReference type="CDD" id="cd14798">
    <property type="entry name" value="RX-CC_like"/>
    <property type="match status" value="1"/>
</dbReference>
<name>A0ABD2YSR1_9GENT</name>
<dbReference type="InterPro" id="IPR055414">
    <property type="entry name" value="LRR_R13L4/SHOC2-like"/>
</dbReference>
<proteinExistence type="inferred from homology"/>
<comment type="similarity">
    <text evidence="1">Belongs to the disease resistance NB-LRR family.</text>
</comment>
<dbReference type="Pfam" id="PF23598">
    <property type="entry name" value="LRR_14"/>
    <property type="match status" value="1"/>
</dbReference>
<dbReference type="InterPro" id="IPR032675">
    <property type="entry name" value="LRR_dom_sf"/>
</dbReference>
<comment type="caution">
    <text evidence="7">The sequence shown here is derived from an EMBL/GenBank/DDBJ whole genome shotgun (WGS) entry which is preliminary data.</text>
</comment>
<evidence type="ECO:0000256" key="1">
    <source>
        <dbReference type="ARBA" id="ARBA00008894"/>
    </source>
</evidence>
<protein>
    <recommendedName>
        <fullName evidence="6">Disease resistance R13L4/SHOC-2-like LRR domain-containing protein</fullName>
    </recommendedName>
</protein>
<dbReference type="GO" id="GO:0005524">
    <property type="term" value="F:ATP binding"/>
    <property type="evidence" value="ECO:0007669"/>
    <property type="project" value="UniProtKB-KW"/>
</dbReference>
<dbReference type="SUPFAM" id="SSF52058">
    <property type="entry name" value="L domain-like"/>
    <property type="match status" value="1"/>
</dbReference>
<dbReference type="PANTHER" id="PTHR15140:SF37">
    <property type="entry name" value="UBIQUITIN-LIKE DOMAIN-CONTAINING PROTEIN"/>
    <property type="match status" value="1"/>
</dbReference>
<dbReference type="Proteomes" id="UP001630127">
    <property type="component" value="Unassembled WGS sequence"/>
</dbReference>
<feature type="domain" description="Disease resistance R13L4/SHOC-2-like LRR" evidence="6">
    <location>
        <begin position="195"/>
        <end position="492"/>
    </location>
</feature>
<keyword evidence="5" id="KW-0067">ATP-binding</keyword>
<evidence type="ECO:0000256" key="4">
    <source>
        <dbReference type="ARBA" id="ARBA00022821"/>
    </source>
</evidence>
<sequence length="521" mass="60556">MAYAAVTSLFQTLKSLSERPPVIHLHKKQVESLYDGIHFLQAFLEDIAKDGRDHWMVKVKSLERRIRNFAYKAEDTIESHVFNSYLAEQKQEQEKDCLIIHKSFRSIIEEVDSIKEEVRKIYDQITGVGILQSASSSVKDLSRKALVPVAQTSRRLSFHSGISGHPDDHSFSRPSIPFTRSFFIWGRHRQYHYTSNVKSLFNHIEFKLLRVLDITFTHFYYFPMELVLLVHLRYLALITLCNLPTSISKLQNLQTLILDASFKTSTFQKEIWNLPKLRHIHSKAGCYLPDPPKADSEREISLILQNLQTISRLSLSSCTENVFTSIPNLTKLCINETKHDYHSRAELSIFLTNLASLQQLEKLKIHFNSGNQQLRWIPSLYAFAPRLKKLTLAWTYLPWDYMGILGMLPNLEVLKLRNYAFKGKQWELIEEGFFKLRVLQLHCLDLVQWNANKFHFPSLQKLVLWFCFHLKEIPLGIGDIDTLEIIELDDSSPSAVKSAMQIQEQQKCQGNDELEVHIYHA</sequence>
<evidence type="ECO:0000256" key="3">
    <source>
        <dbReference type="ARBA" id="ARBA00022737"/>
    </source>
</evidence>
<keyword evidence="3" id="KW-0677">Repeat</keyword>
<reference evidence="7 8" key="1">
    <citation type="submission" date="2024-11" db="EMBL/GenBank/DDBJ databases">
        <title>A near-complete genome assembly of Cinchona calisaya.</title>
        <authorList>
            <person name="Lian D.C."/>
            <person name="Zhao X.W."/>
            <person name="Wei L."/>
        </authorList>
    </citation>
    <scope>NUCLEOTIDE SEQUENCE [LARGE SCALE GENOMIC DNA]</scope>
    <source>
        <tissue evidence="7">Nenye</tissue>
    </source>
</reference>
<evidence type="ECO:0000313" key="8">
    <source>
        <dbReference type="Proteomes" id="UP001630127"/>
    </source>
</evidence>
<dbReference type="EMBL" id="JBJUIK010000012">
    <property type="protein sequence ID" value="KAL3510387.1"/>
    <property type="molecule type" value="Genomic_DNA"/>
</dbReference>
<keyword evidence="4" id="KW-0611">Plant defense</keyword>
<accession>A0ABD2YSR1</accession>
<gene>
    <name evidence="7" type="ORF">ACH5RR_029788</name>
</gene>
<dbReference type="InterPro" id="IPR038005">
    <property type="entry name" value="RX-like_CC"/>
</dbReference>
<dbReference type="PANTHER" id="PTHR15140">
    <property type="entry name" value="TUBULIN-SPECIFIC CHAPERONE E"/>
    <property type="match status" value="1"/>
</dbReference>
<evidence type="ECO:0000259" key="6">
    <source>
        <dbReference type="Pfam" id="PF23598"/>
    </source>
</evidence>
<keyword evidence="2" id="KW-0433">Leucine-rich repeat</keyword>
<keyword evidence="8" id="KW-1185">Reference proteome</keyword>
<dbReference type="Gene3D" id="1.20.5.4130">
    <property type="match status" value="1"/>
</dbReference>
<keyword evidence="5" id="KW-0547">Nucleotide-binding</keyword>